<dbReference type="InterPro" id="IPR012910">
    <property type="entry name" value="Plug_dom"/>
</dbReference>
<dbReference type="PANTHER" id="PTHR30069">
    <property type="entry name" value="TONB-DEPENDENT OUTER MEMBRANE RECEPTOR"/>
    <property type="match status" value="1"/>
</dbReference>
<keyword evidence="11" id="KW-0675">Receptor</keyword>
<dbReference type="Proteomes" id="UP000427825">
    <property type="component" value="Unassembled WGS sequence"/>
</dbReference>
<evidence type="ECO:0000259" key="9">
    <source>
        <dbReference type="Pfam" id="PF07715"/>
    </source>
</evidence>
<evidence type="ECO:0000256" key="2">
    <source>
        <dbReference type="ARBA" id="ARBA00022448"/>
    </source>
</evidence>
<reference evidence="12 13" key="1">
    <citation type="journal article" date="2019" name="Nat. Med.">
        <title>A library of human gut bacterial isolates paired with longitudinal multiomics data enables mechanistic microbiome research.</title>
        <authorList>
            <person name="Poyet M."/>
            <person name="Groussin M."/>
            <person name="Gibbons S.M."/>
            <person name="Avila-Pacheco J."/>
            <person name="Jiang X."/>
            <person name="Kearney S.M."/>
            <person name="Perrotta A.R."/>
            <person name="Berdy B."/>
            <person name="Zhao S."/>
            <person name="Lieberman T.D."/>
            <person name="Swanson P.K."/>
            <person name="Smith M."/>
            <person name="Roesemann S."/>
            <person name="Alexander J.E."/>
            <person name="Rich S.A."/>
            <person name="Livny J."/>
            <person name="Vlamakis H."/>
            <person name="Clish C."/>
            <person name="Bullock K."/>
            <person name="Deik A."/>
            <person name="Scott J."/>
            <person name="Pierce K.A."/>
            <person name="Xavier R.J."/>
            <person name="Alm E.J."/>
        </authorList>
    </citation>
    <scope>NUCLEOTIDE SEQUENCE [LARGE SCALE GENOMIC DNA]</scope>
    <source>
        <strain evidence="11 12">BIOML-A19</strain>
        <strain evidence="10 13">BIOML-A25</strain>
    </source>
</reference>
<evidence type="ECO:0000256" key="1">
    <source>
        <dbReference type="ARBA" id="ARBA00004571"/>
    </source>
</evidence>
<dbReference type="GO" id="GO:0015344">
    <property type="term" value="F:siderophore uptake transmembrane transporter activity"/>
    <property type="evidence" value="ECO:0007669"/>
    <property type="project" value="TreeGrafter"/>
</dbReference>
<dbReference type="Gene3D" id="2.60.40.1120">
    <property type="entry name" value="Carboxypeptidase-like, regulatory domain"/>
    <property type="match status" value="1"/>
</dbReference>
<dbReference type="PANTHER" id="PTHR30069:SF29">
    <property type="entry name" value="HEMOGLOBIN AND HEMOGLOBIN-HAPTOGLOBIN-BINDING PROTEIN 1-RELATED"/>
    <property type="match status" value="1"/>
</dbReference>
<gene>
    <name evidence="11" type="ORF">F2Y31_01280</name>
    <name evidence="10" type="ORF">F2Y39_22810</name>
</gene>
<keyword evidence="6" id="KW-0472">Membrane</keyword>
<evidence type="ECO:0000256" key="3">
    <source>
        <dbReference type="ARBA" id="ARBA00022452"/>
    </source>
</evidence>
<keyword evidence="5 8" id="KW-0732">Signal</keyword>
<keyword evidence="2" id="KW-0813">Transport</keyword>
<comment type="subcellular location">
    <subcellularLocation>
        <location evidence="1">Cell outer membrane</location>
        <topology evidence="1">Multi-pass membrane protein</topology>
    </subcellularLocation>
</comment>
<evidence type="ECO:0000313" key="10">
    <source>
        <dbReference type="EMBL" id="KAA5469312.1"/>
    </source>
</evidence>
<keyword evidence="7" id="KW-0998">Cell outer membrane</keyword>
<feature type="signal peptide" evidence="8">
    <location>
        <begin position="1"/>
        <end position="21"/>
    </location>
</feature>
<dbReference type="InterPro" id="IPR039426">
    <property type="entry name" value="TonB-dep_rcpt-like"/>
</dbReference>
<dbReference type="AlphaFoldDB" id="A0A4Q5I5C6"/>
<dbReference type="InterPro" id="IPR036942">
    <property type="entry name" value="Beta-barrel_TonB_sf"/>
</dbReference>
<dbReference type="EMBL" id="VVYD01000001">
    <property type="protein sequence ID" value="KAA5503908.1"/>
    <property type="molecule type" value="Genomic_DNA"/>
</dbReference>
<dbReference type="InterPro" id="IPR008969">
    <property type="entry name" value="CarboxyPept-like_regulatory"/>
</dbReference>
<organism evidence="11 12">
    <name type="scientific">Bacteroides caccae</name>
    <dbReference type="NCBI Taxonomy" id="47678"/>
    <lineage>
        <taxon>Bacteria</taxon>
        <taxon>Pseudomonadati</taxon>
        <taxon>Bacteroidota</taxon>
        <taxon>Bacteroidia</taxon>
        <taxon>Bacteroidales</taxon>
        <taxon>Bacteroidaceae</taxon>
        <taxon>Bacteroides</taxon>
    </lineage>
</organism>
<evidence type="ECO:0000313" key="12">
    <source>
        <dbReference type="Proteomes" id="UP000368418"/>
    </source>
</evidence>
<feature type="domain" description="TonB-dependent receptor plug" evidence="9">
    <location>
        <begin position="137"/>
        <end position="214"/>
    </location>
</feature>
<evidence type="ECO:0000256" key="7">
    <source>
        <dbReference type="ARBA" id="ARBA00023237"/>
    </source>
</evidence>
<evidence type="ECO:0000256" key="5">
    <source>
        <dbReference type="ARBA" id="ARBA00022729"/>
    </source>
</evidence>
<evidence type="ECO:0000256" key="6">
    <source>
        <dbReference type="ARBA" id="ARBA00023136"/>
    </source>
</evidence>
<dbReference type="GO" id="GO:0009279">
    <property type="term" value="C:cell outer membrane"/>
    <property type="evidence" value="ECO:0007669"/>
    <property type="project" value="UniProtKB-SubCell"/>
</dbReference>
<sequence>MEKYLLLLFLSCCGAFTICGAQTVTVRGRVIDRKTGEVLSDANVADLVLGTGVATNSYGLYSIHVKSKQCILRCSMLGYATKIDTLTLAVNMVHDFALMPDNYQLNDVEIVGERKFGGQLALTQKEIQSFPTLGSEPDVLKSLQYLPGVISGNEGTNNISVRGSDQWGNLVLLDEAMVYNPNHALSFFSVFNNDAIQQVNLYKSYFPLMYGGRTSSVIDVRMREGNNQEKHRSATIGVIASKLQLEGPIKRGKTSYLLSTRFAYPGAILGVLERFRGTKMNFYDINAKINSTLNDRNRFFFSIYNGGDHTYFNQLVRGYGMNWGNTTATFRWNHVLTDKTSGNLSAIFSNYYYRYKSMADGMKYLWKSNMQSYQLKYDVDYAFSNMLHIKSGLSGHTFTIMPGGIDNWGDLNNVVPYRMNRRRLLDIAAYGEISYEISPRWQFNGGIRLSTIYSPKVSTYKQKCYVMPEPRAELSYFPGKGDKLHVAFTQSSQSLHMLSNSSVGIPSDIWIPVNGRVKPAVMKQMAIGYKKNWAKGAYSFSMEAYYRKTNHIVDFVDNANIFLNNQIESQLGFGFSKAYGAEFYFSKNVGQLTGWISYTLSRAQNKVATFEDNEYPPVYDRPHSLKIFLNCEAGRRRRCAFAATFSYNSGMNLTLPIAHYKTQGTSFYIYSTRNGYRAPAFHQLDLSMACKLRKGRLIFSVINVYNRKNVFTMYTSRSEFSFRDLEIHKMYLYGTLPSVSYQFKF</sequence>
<dbReference type="Gene3D" id="2.40.170.20">
    <property type="entry name" value="TonB-dependent receptor, beta-barrel domain"/>
    <property type="match status" value="1"/>
</dbReference>
<dbReference type="RefSeq" id="WP_005676831.1">
    <property type="nucleotide sequence ID" value="NZ_CACRTB010000007.1"/>
</dbReference>
<name>A0A4Q5I5C6_9BACE</name>
<dbReference type="Pfam" id="PF13715">
    <property type="entry name" value="CarbopepD_reg_2"/>
    <property type="match status" value="1"/>
</dbReference>
<dbReference type="KEGG" id="bcac:CGC64_03720"/>
<evidence type="ECO:0000313" key="11">
    <source>
        <dbReference type="EMBL" id="KAA5503908.1"/>
    </source>
</evidence>
<dbReference type="Gene3D" id="2.170.130.10">
    <property type="entry name" value="TonB-dependent receptor, plug domain"/>
    <property type="match status" value="1"/>
</dbReference>
<dbReference type="GO" id="GO:0044718">
    <property type="term" value="P:siderophore transmembrane transport"/>
    <property type="evidence" value="ECO:0007669"/>
    <property type="project" value="TreeGrafter"/>
</dbReference>
<accession>A0A4Q5I5C6</accession>
<evidence type="ECO:0000256" key="4">
    <source>
        <dbReference type="ARBA" id="ARBA00022692"/>
    </source>
</evidence>
<comment type="caution">
    <text evidence="11">The sequence shown here is derived from an EMBL/GenBank/DDBJ whole genome shotgun (WGS) entry which is preliminary data.</text>
</comment>
<dbReference type="EMBL" id="VVYJ01000030">
    <property type="protein sequence ID" value="KAA5469312.1"/>
    <property type="molecule type" value="Genomic_DNA"/>
</dbReference>
<evidence type="ECO:0000256" key="8">
    <source>
        <dbReference type="SAM" id="SignalP"/>
    </source>
</evidence>
<protein>
    <submittedName>
        <fullName evidence="11">TonB-dependent receptor</fullName>
    </submittedName>
</protein>
<feature type="chain" id="PRO_5044089035" evidence="8">
    <location>
        <begin position="22"/>
        <end position="745"/>
    </location>
</feature>
<keyword evidence="3" id="KW-1134">Transmembrane beta strand</keyword>
<dbReference type="SUPFAM" id="SSF49464">
    <property type="entry name" value="Carboxypeptidase regulatory domain-like"/>
    <property type="match status" value="1"/>
</dbReference>
<evidence type="ECO:0000313" key="13">
    <source>
        <dbReference type="Proteomes" id="UP000427825"/>
    </source>
</evidence>
<proteinExistence type="predicted"/>
<dbReference type="InterPro" id="IPR037066">
    <property type="entry name" value="Plug_dom_sf"/>
</dbReference>
<dbReference type="Proteomes" id="UP000368418">
    <property type="component" value="Unassembled WGS sequence"/>
</dbReference>
<dbReference type="SUPFAM" id="SSF56935">
    <property type="entry name" value="Porins"/>
    <property type="match status" value="1"/>
</dbReference>
<dbReference type="Pfam" id="PF07715">
    <property type="entry name" value="Plug"/>
    <property type="match status" value="1"/>
</dbReference>
<keyword evidence="4" id="KW-0812">Transmembrane</keyword>